<name>C0NDT1_AJECG</name>
<dbReference type="RefSeq" id="XP_045290859.1">
    <property type="nucleotide sequence ID" value="XM_045429073.1"/>
</dbReference>
<feature type="domain" description="Aminoglycoside phosphotransferase" evidence="1">
    <location>
        <begin position="117"/>
        <end position="363"/>
    </location>
</feature>
<dbReference type="PANTHER" id="PTHR21310:SF15">
    <property type="entry name" value="AMINOGLYCOSIDE PHOSPHOTRANSFERASE DOMAIN-CONTAINING PROTEIN"/>
    <property type="match status" value="1"/>
</dbReference>
<dbReference type="HOGENOM" id="CLU_043196_1_1_1"/>
<evidence type="ECO:0000313" key="3">
    <source>
        <dbReference type="Proteomes" id="UP000001631"/>
    </source>
</evidence>
<evidence type="ECO:0000259" key="1">
    <source>
        <dbReference type="Pfam" id="PF01636"/>
    </source>
</evidence>
<reference evidence="2" key="1">
    <citation type="submission" date="2009-02" db="EMBL/GenBank/DDBJ databases">
        <title>The Genome Sequence of Ajellomyces capsulatus strain G186AR.</title>
        <authorList>
            <consortium name="The Broad Institute Genome Sequencing Platform"/>
            <person name="Champion M."/>
            <person name="Cuomo C."/>
            <person name="Ma L.-J."/>
            <person name="Henn M.R."/>
            <person name="Sil A."/>
            <person name="Goldman B."/>
            <person name="Young S.K."/>
            <person name="Kodira C.D."/>
            <person name="Zeng Q."/>
            <person name="Koehrsen M."/>
            <person name="Alvarado L."/>
            <person name="Berlin A."/>
            <person name="Borenstein D."/>
            <person name="Chen Z."/>
            <person name="Engels R."/>
            <person name="Freedman E."/>
            <person name="Gellesch M."/>
            <person name="Goldberg J."/>
            <person name="Griggs A."/>
            <person name="Gujja S."/>
            <person name="Heiman D."/>
            <person name="Hepburn T."/>
            <person name="Howarth C."/>
            <person name="Jen D."/>
            <person name="Larson L."/>
            <person name="Lewis B."/>
            <person name="Mehta T."/>
            <person name="Park D."/>
            <person name="Pearson M."/>
            <person name="Roberts A."/>
            <person name="Saif S."/>
            <person name="Shea T."/>
            <person name="Shenoy N."/>
            <person name="Sisk P."/>
            <person name="Stolte C."/>
            <person name="Sykes S."/>
            <person name="Walk T."/>
            <person name="White J."/>
            <person name="Yandava C."/>
            <person name="Klein B."/>
            <person name="McEwen J.G."/>
            <person name="Puccia R."/>
            <person name="Goldman G.H."/>
            <person name="Felipe M.S."/>
            <person name="Nino-Vega G."/>
            <person name="San-Blas G."/>
            <person name="Taylor J."/>
            <person name="Mendoza L."/>
            <person name="Galagan J."/>
            <person name="Nusbaum C."/>
            <person name="Birren B."/>
        </authorList>
    </citation>
    <scope>NUCLEOTIDE SEQUENCE</scope>
    <source>
        <strain evidence="2">G186AR</strain>
    </source>
</reference>
<sequence>MASALGDPLLLTVHQHGTLYRRLHRLVEWFKDPDPRFVLHSSQRPKIFRYAKFNIDALCCLASGLRGGISCHCDSSQAPFSGSLNWAISIIFLDGVEWLLRSPLNENGVIPCPRTNSMLLESEAVTLKYLRSNSFIPVPEVFAYSCSKENDIGIPYILMSKAPGSPLQPRWTHMSSDDKAKILRQLGSITWQLCQLKFDQIGSLFEGPRGPVIKTCLARGLLVCERHTLPLNRGPFTSTIDFYKALISAFQEHASLLPLNAHCFLAPFPLPEEFEDSNQFERARDRWHDFVAIDSKIDGFDNRTDYMIVSDLLADMREKWVRDTSLKEDSCYFSLHHPDISVNNIFIDEEYNITCLIDWAFCSSVPLSLAITEPGLPQSRHELPEVFREEFRRGFSEAAYSTSNRADPAENTLLCRSLQLSRPMWLISRLLSFDTVVDYPVLNDLWVITNPNKGHLLEEFKIRQSQDTYMGVHALLKEDDDHSRAAEEKHFKKGTQVDLTVARKLTLVSQWSSRYGQHGIVGLRVASSAFKTGEALWKWIDRSRAIRKEPIVIQVKSRICGTNAFEKLERPLGTKLDNRALEASKP</sequence>
<gene>
    <name evidence="2" type="ORF">HCBG_02024</name>
</gene>
<dbReference type="AlphaFoldDB" id="C0NDT1"/>
<dbReference type="InterPro" id="IPR011009">
    <property type="entry name" value="Kinase-like_dom_sf"/>
</dbReference>
<proteinExistence type="predicted"/>
<dbReference type="STRING" id="447093.C0NDT1"/>
<accession>C0NDT1</accession>
<dbReference type="InterPro" id="IPR002575">
    <property type="entry name" value="Aminoglycoside_PTrfase"/>
</dbReference>
<dbReference type="VEuPathDB" id="FungiDB:I7I50_00459"/>
<protein>
    <recommendedName>
        <fullName evidence="1">Aminoglycoside phosphotransferase domain-containing protein</fullName>
    </recommendedName>
</protein>
<dbReference type="EMBL" id="GG663364">
    <property type="protein sequence ID" value="EEH10379.1"/>
    <property type="molecule type" value="Genomic_DNA"/>
</dbReference>
<evidence type="ECO:0000313" key="2">
    <source>
        <dbReference type="EMBL" id="EEH10379.1"/>
    </source>
</evidence>
<dbReference type="GeneID" id="69035040"/>
<dbReference type="PANTHER" id="PTHR21310">
    <property type="entry name" value="AMINOGLYCOSIDE PHOSPHOTRANSFERASE-RELATED-RELATED"/>
    <property type="match status" value="1"/>
</dbReference>
<keyword evidence="3" id="KW-1185">Reference proteome</keyword>
<dbReference type="InterPro" id="IPR051678">
    <property type="entry name" value="AGP_Transferase"/>
</dbReference>
<dbReference type="SUPFAM" id="SSF56112">
    <property type="entry name" value="Protein kinase-like (PK-like)"/>
    <property type="match status" value="1"/>
</dbReference>
<dbReference type="Proteomes" id="UP000001631">
    <property type="component" value="Unassembled WGS sequence"/>
</dbReference>
<organism evidence="2 3">
    <name type="scientific">Ajellomyces capsulatus (strain G186AR / H82 / ATCC MYA-2454 / RMSCC 2432)</name>
    <name type="common">Darling's disease fungus</name>
    <name type="synonym">Histoplasma capsulatum</name>
    <dbReference type="NCBI Taxonomy" id="447093"/>
    <lineage>
        <taxon>Eukaryota</taxon>
        <taxon>Fungi</taxon>
        <taxon>Dikarya</taxon>
        <taxon>Ascomycota</taxon>
        <taxon>Pezizomycotina</taxon>
        <taxon>Eurotiomycetes</taxon>
        <taxon>Eurotiomycetidae</taxon>
        <taxon>Onygenales</taxon>
        <taxon>Ajellomycetaceae</taxon>
        <taxon>Histoplasma</taxon>
    </lineage>
</organism>
<dbReference type="Pfam" id="PF01636">
    <property type="entry name" value="APH"/>
    <property type="match status" value="1"/>
</dbReference>
<dbReference type="InParanoid" id="C0NDT1"/>